<dbReference type="Pfam" id="PF02798">
    <property type="entry name" value="GST_N"/>
    <property type="match status" value="1"/>
</dbReference>
<dbReference type="GO" id="GO:0006887">
    <property type="term" value="P:exocytosis"/>
    <property type="evidence" value="ECO:0007669"/>
    <property type="project" value="UniProtKB-KW"/>
</dbReference>
<dbReference type="SFLD" id="SFLDG00363">
    <property type="entry name" value="AMPS_(cytGST):_Alpha-__Mu-__Pi"/>
    <property type="match status" value="1"/>
</dbReference>
<organism evidence="12 13">
    <name type="scientific">Daphnia galeata</name>
    <dbReference type="NCBI Taxonomy" id="27404"/>
    <lineage>
        <taxon>Eukaryota</taxon>
        <taxon>Metazoa</taxon>
        <taxon>Ecdysozoa</taxon>
        <taxon>Arthropoda</taxon>
        <taxon>Crustacea</taxon>
        <taxon>Branchiopoda</taxon>
        <taxon>Diplostraca</taxon>
        <taxon>Cladocera</taxon>
        <taxon>Anomopoda</taxon>
        <taxon>Daphniidae</taxon>
        <taxon>Daphnia</taxon>
    </lineage>
</organism>
<name>A0A8J2RZM1_9CRUS</name>
<accession>A0A8J2RZM1</accession>
<dbReference type="Gene3D" id="1.20.1050.10">
    <property type="match status" value="1"/>
</dbReference>
<dbReference type="CDD" id="cd03075">
    <property type="entry name" value="GST_N_Mu"/>
    <property type="match status" value="1"/>
</dbReference>
<feature type="region of interest" description="Disordered" evidence="9">
    <location>
        <begin position="371"/>
        <end position="392"/>
    </location>
</feature>
<dbReference type="Pfam" id="PF20654">
    <property type="entry name" value="Sec3_C-term"/>
    <property type="match status" value="1"/>
</dbReference>
<dbReference type="InterPro" id="IPR040079">
    <property type="entry name" value="Glutathione_S-Trfase"/>
</dbReference>
<dbReference type="InterPro" id="IPR036249">
    <property type="entry name" value="Thioredoxin-like_sf"/>
</dbReference>
<dbReference type="OrthoDB" id="27109at2759"/>
<dbReference type="Pfam" id="PF14497">
    <property type="entry name" value="GST_C_3"/>
    <property type="match status" value="1"/>
</dbReference>
<dbReference type="SUPFAM" id="SSF47616">
    <property type="entry name" value="GST C-terminal domain-like"/>
    <property type="match status" value="1"/>
</dbReference>
<keyword evidence="5" id="KW-0268">Exocytosis</keyword>
<evidence type="ECO:0000313" key="13">
    <source>
        <dbReference type="Proteomes" id="UP000789390"/>
    </source>
</evidence>
<dbReference type="PROSITE" id="PS50405">
    <property type="entry name" value="GST_CTER"/>
    <property type="match status" value="1"/>
</dbReference>
<dbReference type="Gene3D" id="3.40.30.10">
    <property type="entry name" value="Glutaredoxin"/>
    <property type="match status" value="1"/>
</dbReference>
<dbReference type="GO" id="GO:0005546">
    <property type="term" value="F:phosphatidylinositol-4,5-bisphosphate binding"/>
    <property type="evidence" value="ECO:0007669"/>
    <property type="project" value="TreeGrafter"/>
</dbReference>
<dbReference type="PANTHER" id="PTHR16092">
    <property type="entry name" value="SEC3/SYNTAXIN-RELATED"/>
    <property type="match status" value="1"/>
</dbReference>
<evidence type="ECO:0000256" key="2">
    <source>
        <dbReference type="ARBA" id="ARBA00006518"/>
    </source>
</evidence>
<evidence type="ECO:0000256" key="8">
    <source>
        <dbReference type="SAM" id="Coils"/>
    </source>
</evidence>
<dbReference type="InterPro" id="IPR036282">
    <property type="entry name" value="Glutathione-S-Trfase_C_sf"/>
</dbReference>
<feature type="compositionally biased region" description="Low complexity" evidence="9">
    <location>
        <begin position="371"/>
        <end position="390"/>
    </location>
</feature>
<dbReference type="EC" id="2.5.1.18" evidence="3"/>
<evidence type="ECO:0000256" key="6">
    <source>
        <dbReference type="ARBA" id="ARBA00022679"/>
    </source>
</evidence>
<proteinExistence type="inferred from homology"/>
<dbReference type="CDD" id="cd14683">
    <property type="entry name" value="PH-EXOC1"/>
    <property type="match status" value="1"/>
</dbReference>
<evidence type="ECO:0000256" key="7">
    <source>
        <dbReference type="ARBA" id="ARBA00023054"/>
    </source>
</evidence>
<dbReference type="CDD" id="cd03209">
    <property type="entry name" value="GST_C_Mu"/>
    <property type="match status" value="1"/>
</dbReference>
<evidence type="ECO:0000259" key="11">
    <source>
        <dbReference type="PROSITE" id="PS50405"/>
    </source>
</evidence>
<dbReference type="GO" id="GO:0000145">
    <property type="term" value="C:exocyst"/>
    <property type="evidence" value="ECO:0007669"/>
    <property type="project" value="InterPro"/>
</dbReference>
<dbReference type="InterPro" id="IPR028258">
    <property type="entry name" value="Sec3-PIP2_bind"/>
</dbReference>
<dbReference type="SFLD" id="SFLDG01205">
    <property type="entry name" value="AMPS.1"/>
    <property type="match status" value="1"/>
</dbReference>
<dbReference type="SFLD" id="SFLDS00019">
    <property type="entry name" value="Glutathione_Transferase_(cytos"/>
    <property type="match status" value="1"/>
</dbReference>
<sequence>MAALRHSLQRELFSPGEERLVGLVHVTSVGKKKKALPCFLCVAVTPDQSIGAVIYKVKKTEKNNVYKKKSNWPLKELKVVDGIDGNKETAEFTIQFDKVYHWSASNVQERLLLFSILWKLCAKYLPKQSPMFVNIPPGIIEDTVIPETSVVLDHEVSGQMDGGIGEEDYQALTDREEKDLERLLSQSNNALSNAEKFMEQLSKDLSLLDGANIQSLMGSEAQVIQLLNLLEAAENEAASIETELDKYENILLQARVAMATVGEKNVSLETANRNNRLLLMELNNLVAHLDIPHSQQVTLNNPDLNSPTGLQNAILAAKSLQRAMNAELKPGLEKMTAVQDQRRQLEKWRAKFTPTVTRQLNNLFIHLSNDSGETSSQSSRSSNSSQTTVSLAKHGKLHSQLQMYAPLMHWLKATDHGCYEKLLEVYTTSICKLYERDLRQFFDEARSKVIGLREKKLRGSDSGSEVGTRHSLSIKNASGANVTAASPSGTIQMPSQNLLGNERELWTVEVDIHERKRLEDLLECALAELEPVCLVEQEFCVAFFALDQGGHEADDSSSNNKTPERSINEEVRKMMSVLFTVLEPELVSFLATYEKVDSFSPLYVLVRLSQHVLSATDTGSFLSVTFGSSLVHVKRAFDRFFMTQLRSIEDSKQPRKSKCGILPFISNFEEFSVIIENIFKNSERRVDVDKWYTRLVRAMFEVIPRISMENSKTPADMIKMENYHRLHALLSQLKITVLEAEKKEAKQKYQEALQSYVIQYFGRPLEKLNLFFDGVQAKVAQGVKESEIGYQMAFSKQELRKVISIYPGREVKKGLESLYKKVEKHLSDEENLLQPINNMPPVLAYWAIRGLAQPIRLLLKYTQTDFEDKRYVVGPGFDKSCWFDVKYSLGLDFPNLPYYVDGDIKLTQSNAILRYIAGKHNMIGTNEKEKIRVDLMENEIGDFRDGWVRLCYSPNFDELKGDYIKGLPSKLSEFSKYLGDNNWLAGENISFVDFIFYEMLDQHLILVPDCLDSFSNLKLYCERFSSLDSIKTYISSNEYISRPLNNPHAGFK</sequence>
<dbReference type="GO" id="GO:0006893">
    <property type="term" value="P:Golgi to plasma membrane transport"/>
    <property type="evidence" value="ECO:0007669"/>
    <property type="project" value="TreeGrafter"/>
</dbReference>
<dbReference type="SMART" id="SM01313">
    <property type="entry name" value="Sec3-PIP2_bind"/>
    <property type="match status" value="1"/>
</dbReference>
<dbReference type="InterPro" id="IPR010987">
    <property type="entry name" value="Glutathione-S-Trfase_C-like"/>
</dbReference>
<dbReference type="InterPro" id="IPR004046">
    <property type="entry name" value="GST_C"/>
</dbReference>
<dbReference type="InterPro" id="IPR019160">
    <property type="entry name" value="Sec3_CC"/>
</dbReference>
<keyword evidence="7 8" id="KW-0175">Coiled coil</keyword>
<dbReference type="PANTHER" id="PTHR16092:SF14">
    <property type="entry name" value="EXOCYST COMPLEX COMPONENT 1 ISOFORM X1"/>
    <property type="match status" value="1"/>
</dbReference>
<evidence type="ECO:0000256" key="4">
    <source>
        <dbReference type="ARBA" id="ARBA00022448"/>
    </source>
</evidence>
<comment type="similarity">
    <text evidence="2">Belongs to the SEC3 family.</text>
</comment>
<dbReference type="Proteomes" id="UP000789390">
    <property type="component" value="Unassembled WGS sequence"/>
</dbReference>
<keyword evidence="4" id="KW-0813">Transport</keyword>
<keyword evidence="13" id="KW-1185">Reference proteome</keyword>
<protein>
    <recommendedName>
        <fullName evidence="3">glutathione transferase</fullName>
        <ecNumber evidence="3">2.5.1.18</ecNumber>
    </recommendedName>
</protein>
<gene>
    <name evidence="12" type="ORF">DGAL_LOCUS15091</name>
</gene>
<dbReference type="Pfam" id="PF15277">
    <property type="entry name" value="Sec3-PIP2_bind"/>
    <property type="match status" value="1"/>
</dbReference>
<dbReference type="FunFam" id="1.20.1050.10:FF:000003">
    <property type="entry name" value="Glutathione S-transferase 2"/>
    <property type="match status" value="1"/>
</dbReference>
<dbReference type="InterPro" id="IPR048628">
    <property type="entry name" value="Sec3_C"/>
</dbReference>
<feature type="coiled-coil region" evidence="8">
    <location>
        <begin position="180"/>
        <end position="250"/>
    </location>
</feature>
<feature type="domain" description="GST N-terminal" evidence="10">
    <location>
        <begin position="839"/>
        <end position="924"/>
    </location>
</feature>
<evidence type="ECO:0000256" key="5">
    <source>
        <dbReference type="ARBA" id="ARBA00022483"/>
    </source>
</evidence>
<dbReference type="Gene3D" id="2.30.29.90">
    <property type="match status" value="1"/>
</dbReference>
<reference evidence="12" key="1">
    <citation type="submission" date="2021-11" db="EMBL/GenBank/DDBJ databases">
        <authorList>
            <person name="Schell T."/>
        </authorList>
    </citation>
    <scope>NUCLEOTIDE SEQUENCE</scope>
    <source>
        <strain evidence="12">M5</strain>
    </source>
</reference>
<dbReference type="EMBL" id="CAKKLH010000314">
    <property type="protein sequence ID" value="CAH0111445.1"/>
    <property type="molecule type" value="Genomic_DNA"/>
</dbReference>
<evidence type="ECO:0000256" key="3">
    <source>
        <dbReference type="ARBA" id="ARBA00012452"/>
    </source>
</evidence>
<dbReference type="GO" id="GO:0004364">
    <property type="term" value="F:glutathione transferase activity"/>
    <property type="evidence" value="ECO:0007669"/>
    <property type="project" value="UniProtKB-EC"/>
</dbReference>
<dbReference type="PROSITE" id="PS50404">
    <property type="entry name" value="GST_NTER"/>
    <property type="match status" value="1"/>
</dbReference>
<evidence type="ECO:0000256" key="1">
    <source>
        <dbReference type="ARBA" id="ARBA00005861"/>
    </source>
</evidence>
<evidence type="ECO:0000259" key="10">
    <source>
        <dbReference type="PROSITE" id="PS50404"/>
    </source>
</evidence>
<dbReference type="GO" id="GO:0005886">
    <property type="term" value="C:plasma membrane"/>
    <property type="evidence" value="ECO:0007669"/>
    <property type="project" value="TreeGrafter"/>
</dbReference>
<comment type="caution">
    <text evidence="12">The sequence shown here is derived from an EMBL/GenBank/DDBJ whole genome shotgun (WGS) entry which is preliminary data.</text>
</comment>
<keyword evidence="6" id="KW-0808">Transferase</keyword>
<dbReference type="InterPro" id="IPR004045">
    <property type="entry name" value="Glutathione_S-Trfase_N"/>
</dbReference>
<evidence type="ECO:0000256" key="9">
    <source>
        <dbReference type="SAM" id="MobiDB-lite"/>
    </source>
</evidence>
<evidence type="ECO:0000313" key="12">
    <source>
        <dbReference type="EMBL" id="CAH0111445.1"/>
    </source>
</evidence>
<dbReference type="AlphaFoldDB" id="A0A8J2RZM1"/>
<dbReference type="SUPFAM" id="SSF52833">
    <property type="entry name" value="Thioredoxin-like"/>
    <property type="match status" value="1"/>
</dbReference>
<comment type="similarity">
    <text evidence="1">Belongs to the GST superfamily. Mu family.</text>
</comment>
<feature type="domain" description="GST C-terminal" evidence="11">
    <location>
        <begin position="926"/>
        <end position="1044"/>
    </location>
</feature>
<dbReference type="Pfam" id="PF09763">
    <property type="entry name" value="Sec3_CC"/>
    <property type="match status" value="1"/>
</dbReference>